<dbReference type="EMBL" id="KV417301">
    <property type="protein sequence ID" value="KZO93445.1"/>
    <property type="molecule type" value="Genomic_DNA"/>
</dbReference>
<proteinExistence type="predicted"/>
<keyword evidence="1" id="KW-0808">Transferase</keyword>
<dbReference type="Proteomes" id="UP000076738">
    <property type="component" value="Unassembled WGS sequence"/>
</dbReference>
<accession>A0A167JC57</accession>
<protein>
    <submittedName>
        <fullName evidence="1">Glycosyltransferase family 1 protein</fullName>
    </submittedName>
</protein>
<dbReference type="GO" id="GO:0016740">
    <property type="term" value="F:transferase activity"/>
    <property type="evidence" value="ECO:0007669"/>
    <property type="project" value="UniProtKB-KW"/>
</dbReference>
<evidence type="ECO:0000313" key="1">
    <source>
        <dbReference type="EMBL" id="KZO93445.1"/>
    </source>
</evidence>
<sequence length="189" mass="21847">MGDKEFMDDTSATFSPVGRTPGLMISDILMGEVVMPAMEKYKVPAMVWFFGSCAASLTRFIAPRAYGGQMEWEGEVEAAFANPDIRQDRSITDIAYEYAEHTPHWGDIVHVRGLEDTYQWENHPQKLWSHTTWDLRRTLVRLYHSVQGIIVRTTRELVCWFLAYASFPLTACLGTRRSRRARRVLLREQ</sequence>
<organism evidence="1 2">
    <name type="scientific">Calocera viscosa (strain TUFC12733)</name>
    <dbReference type="NCBI Taxonomy" id="1330018"/>
    <lineage>
        <taxon>Eukaryota</taxon>
        <taxon>Fungi</taxon>
        <taxon>Dikarya</taxon>
        <taxon>Basidiomycota</taxon>
        <taxon>Agaricomycotina</taxon>
        <taxon>Dacrymycetes</taxon>
        <taxon>Dacrymycetales</taxon>
        <taxon>Dacrymycetaceae</taxon>
        <taxon>Calocera</taxon>
    </lineage>
</organism>
<dbReference type="AlphaFoldDB" id="A0A167JC57"/>
<keyword evidence="2" id="KW-1185">Reference proteome</keyword>
<evidence type="ECO:0000313" key="2">
    <source>
        <dbReference type="Proteomes" id="UP000076738"/>
    </source>
</evidence>
<reference evidence="1 2" key="1">
    <citation type="journal article" date="2016" name="Mol. Biol. Evol.">
        <title>Comparative Genomics of Early-Diverging Mushroom-Forming Fungi Provides Insights into the Origins of Lignocellulose Decay Capabilities.</title>
        <authorList>
            <person name="Nagy L.G."/>
            <person name="Riley R."/>
            <person name="Tritt A."/>
            <person name="Adam C."/>
            <person name="Daum C."/>
            <person name="Floudas D."/>
            <person name="Sun H."/>
            <person name="Yadav J.S."/>
            <person name="Pangilinan J."/>
            <person name="Larsson K.H."/>
            <person name="Matsuura K."/>
            <person name="Barry K."/>
            <person name="Labutti K."/>
            <person name="Kuo R."/>
            <person name="Ohm R.A."/>
            <person name="Bhattacharya S.S."/>
            <person name="Shirouzu T."/>
            <person name="Yoshinaga Y."/>
            <person name="Martin F.M."/>
            <person name="Grigoriev I.V."/>
            <person name="Hibbett D.S."/>
        </authorList>
    </citation>
    <scope>NUCLEOTIDE SEQUENCE [LARGE SCALE GENOMIC DNA]</scope>
    <source>
        <strain evidence="1 2">TUFC12733</strain>
    </source>
</reference>
<gene>
    <name evidence="1" type="ORF">CALVIDRAFT_539891</name>
</gene>
<name>A0A167JC57_CALVF</name>
<dbReference type="OrthoDB" id="5835829at2759"/>